<proteinExistence type="predicted"/>
<feature type="region of interest" description="Disordered" evidence="1">
    <location>
        <begin position="56"/>
        <end position="76"/>
    </location>
</feature>
<keyword evidence="2" id="KW-1185">Reference proteome</keyword>
<dbReference type="WBParaSite" id="EN70_2920">
    <property type="protein sequence ID" value="EN70_2920"/>
    <property type="gene ID" value="EN70_2920"/>
</dbReference>
<dbReference type="AlphaFoldDB" id="A0A1I7VIH8"/>
<reference evidence="2" key="1">
    <citation type="submission" date="2012-04" db="EMBL/GenBank/DDBJ databases">
        <title>The Genome Sequence of Loa loa.</title>
        <authorList>
            <consortium name="The Broad Institute Genome Sequencing Platform"/>
            <consortium name="Broad Institute Genome Sequencing Center for Infectious Disease"/>
            <person name="Nutman T.B."/>
            <person name="Fink D.L."/>
            <person name="Russ C."/>
            <person name="Young S."/>
            <person name="Zeng Q."/>
            <person name="Gargeya S."/>
            <person name="Alvarado L."/>
            <person name="Berlin A."/>
            <person name="Chapman S.B."/>
            <person name="Chen Z."/>
            <person name="Freedman E."/>
            <person name="Gellesch M."/>
            <person name="Goldberg J."/>
            <person name="Griggs A."/>
            <person name="Gujja S."/>
            <person name="Heilman E.R."/>
            <person name="Heiman D."/>
            <person name="Howarth C."/>
            <person name="Mehta T."/>
            <person name="Neiman D."/>
            <person name="Pearson M."/>
            <person name="Roberts A."/>
            <person name="Saif S."/>
            <person name="Shea T."/>
            <person name="Shenoy N."/>
            <person name="Sisk P."/>
            <person name="Stolte C."/>
            <person name="Sykes S."/>
            <person name="White J."/>
            <person name="Yandava C."/>
            <person name="Haas B."/>
            <person name="Henn M.R."/>
            <person name="Nusbaum C."/>
            <person name="Birren B."/>
        </authorList>
    </citation>
    <scope>NUCLEOTIDE SEQUENCE [LARGE SCALE GENOMIC DNA]</scope>
</reference>
<reference evidence="3" key="2">
    <citation type="submission" date="2016-11" db="UniProtKB">
        <authorList>
            <consortium name="WormBaseParasite"/>
        </authorList>
    </citation>
    <scope>IDENTIFICATION</scope>
</reference>
<accession>A0A1I7VIH8</accession>
<evidence type="ECO:0000256" key="1">
    <source>
        <dbReference type="SAM" id="MobiDB-lite"/>
    </source>
</evidence>
<evidence type="ECO:0000313" key="2">
    <source>
        <dbReference type="Proteomes" id="UP000095285"/>
    </source>
</evidence>
<organism evidence="2 3">
    <name type="scientific">Loa loa</name>
    <name type="common">Eye worm</name>
    <name type="synonym">Filaria loa</name>
    <dbReference type="NCBI Taxonomy" id="7209"/>
    <lineage>
        <taxon>Eukaryota</taxon>
        <taxon>Metazoa</taxon>
        <taxon>Ecdysozoa</taxon>
        <taxon>Nematoda</taxon>
        <taxon>Chromadorea</taxon>
        <taxon>Rhabditida</taxon>
        <taxon>Spirurina</taxon>
        <taxon>Spiruromorpha</taxon>
        <taxon>Filarioidea</taxon>
        <taxon>Onchocercidae</taxon>
        <taxon>Loa</taxon>
    </lineage>
</organism>
<dbReference type="Proteomes" id="UP000095285">
    <property type="component" value="Unassembled WGS sequence"/>
</dbReference>
<name>A0A1I7VIH8_LOALO</name>
<protein>
    <submittedName>
        <fullName evidence="3">Ovule protein</fullName>
    </submittedName>
</protein>
<evidence type="ECO:0000313" key="3">
    <source>
        <dbReference type="WBParaSite" id="EN70_2920"/>
    </source>
</evidence>
<sequence>KEEQKRNHSCIAIPSTHSANVPSTSFNPQIPVLVSVKANSANCCIRLNLVITQSSSSSPLTITTTTTTTTTKTADL</sequence>